<sequence length="237" mass="23971">MRGRGVPGALGGRGGGRAGGARAGRRARLRGGGAVGAGLPGAAAPGVLAARAVRGALGANEACEAPLGAQRRGGAAARSRVRRGDRRAGPRPEHGARRAGAARAGAARGGALVAGARRAGAGRVCGGDGLERPTDRDRLTRDRLKGDVGGAHRQQHVPRGPAHRGRGVEVPSAGARSGVLFSGPWDMRVSSVRVPAGFKLTLYSELFPISTIPPARGPPATRFRPAPLPIKPSRNQG</sequence>
<accession>A0A2L0EXG6</accession>
<evidence type="ECO:0000313" key="2">
    <source>
        <dbReference type="EMBL" id="AUX43988.1"/>
    </source>
</evidence>
<protein>
    <submittedName>
        <fullName evidence="2">Uncharacterized protein</fullName>
    </submittedName>
</protein>
<feature type="compositionally biased region" description="Gly residues" evidence="1">
    <location>
        <begin position="1"/>
        <end position="22"/>
    </location>
</feature>
<dbReference type="EMBL" id="CP012673">
    <property type="protein sequence ID" value="AUX43988.1"/>
    <property type="molecule type" value="Genomic_DNA"/>
</dbReference>
<dbReference type="AlphaFoldDB" id="A0A2L0EXG6"/>
<gene>
    <name evidence="2" type="ORF">SOCE26_054450</name>
</gene>
<feature type="compositionally biased region" description="Basic and acidic residues" evidence="1">
    <location>
        <begin position="86"/>
        <end position="96"/>
    </location>
</feature>
<evidence type="ECO:0000313" key="3">
    <source>
        <dbReference type="Proteomes" id="UP000238348"/>
    </source>
</evidence>
<feature type="region of interest" description="Disordered" evidence="1">
    <location>
        <begin position="1"/>
        <end position="26"/>
    </location>
</feature>
<feature type="region of interest" description="Disordered" evidence="1">
    <location>
        <begin position="61"/>
        <end position="104"/>
    </location>
</feature>
<evidence type="ECO:0000256" key="1">
    <source>
        <dbReference type="SAM" id="MobiDB-lite"/>
    </source>
</evidence>
<feature type="compositionally biased region" description="Basic residues" evidence="1">
    <location>
        <begin position="153"/>
        <end position="165"/>
    </location>
</feature>
<reference evidence="2 3" key="1">
    <citation type="submission" date="2015-09" db="EMBL/GenBank/DDBJ databases">
        <title>Sorangium comparison.</title>
        <authorList>
            <person name="Zaburannyi N."/>
            <person name="Bunk B."/>
            <person name="Overmann J."/>
            <person name="Mueller R."/>
        </authorList>
    </citation>
    <scope>NUCLEOTIDE SEQUENCE [LARGE SCALE GENOMIC DNA]</scope>
    <source>
        <strain evidence="2 3">So ce26</strain>
    </source>
</reference>
<feature type="compositionally biased region" description="Low complexity" evidence="1">
    <location>
        <begin position="68"/>
        <end position="78"/>
    </location>
</feature>
<proteinExistence type="predicted"/>
<organism evidence="2 3">
    <name type="scientific">Sorangium cellulosum</name>
    <name type="common">Polyangium cellulosum</name>
    <dbReference type="NCBI Taxonomy" id="56"/>
    <lineage>
        <taxon>Bacteria</taxon>
        <taxon>Pseudomonadati</taxon>
        <taxon>Myxococcota</taxon>
        <taxon>Polyangia</taxon>
        <taxon>Polyangiales</taxon>
        <taxon>Polyangiaceae</taxon>
        <taxon>Sorangium</taxon>
    </lineage>
</organism>
<feature type="region of interest" description="Disordered" evidence="1">
    <location>
        <begin position="147"/>
        <end position="170"/>
    </location>
</feature>
<feature type="region of interest" description="Disordered" evidence="1">
    <location>
        <begin position="211"/>
        <end position="237"/>
    </location>
</feature>
<name>A0A2L0EXG6_SORCE</name>
<dbReference type="Proteomes" id="UP000238348">
    <property type="component" value="Chromosome"/>
</dbReference>